<dbReference type="RefSeq" id="WP_213299379.1">
    <property type="nucleotide sequence ID" value="NZ_JAGYVZ010000009.1"/>
</dbReference>
<protein>
    <submittedName>
        <fullName evidence="2">Gliding motility-associated C-terminal domain-containing protein</fullName>
    </submittedName>
</protein>
<reference evidence="2 3" key="1">
    <citation type="journal article" date="2018" name="Int. J. Syst. Evol. Microbiol.">
        <title>Flavobacterium chryseum sp. nov. and Flavobacterium psychroterrae sp. nov., novel environmental bacteria isolated from Antarctica.</title>
        <authorList>
            <person name="Kralova S."/>
            <person name="Svec P."/>
            <person name="Busse H.J."/>
            <person name="Stankova E."/>
            <person name="Vaczi P."/>
            <person name="Sedlacek I."/>
        </authorList>
    </citation>
    <scope>NUCLEOTIDE SEQUENCE [LARGE SCALE GENOMIC DNA]</scope>
    <source>
        <strain evidence="2 3">CCM 8827</strain>
    </source>
</reference>
<comment type="caution">
    <text evidence="2">The sequence shown here is derived from an EMBL/GenBank/DDBJ whole genome shotgun (WGS) entry which is preliminary data.</text>
</comment>
<accession>A0ABS5PBW3</accession>
<sequence>MSVTITPEIIPDFDTSLTLCSGNSAPILAITSPNGITGTWNPTAINSSVNGNYIFTPNTGQCATTSTLSVTITPEIIPDFATTLTLCPTDIPPILATTSPNGITGIWNPTVINSSVNGNYIFTPNTGQCAATSNLTVTITPEIIPDFATTLTVCPTDTPPILATTSPNGIIGTWNPTAINSSVNGNYIFTPNTGQCATTSTLSVTITPEIIPDFDTSLTLCSGNSAPILATTSPNGITGTWNPTVINSSVNGNYIFTPNTGQCATTSTLSVTITPEIIPDFATTLTLCPTDIPPVLATTSPNGITGTWNPTAINSSVNGNYIFTPNTGQCATTSTLSVTITPEIIPDFDTSLTLCPTDIPPILATTSPNGITGIWNPTAINSSVNGNYIFTPNTGQCATTSTLSVTSTPEIIPDFDTILTLCPTDIPPILATTSPNGITGTWNPIAINSSVNGNYIFTPNTGQCATTSTLSVTITPEIIPDFDTILTLCPTDIPPILATTSPNGITGTWNPTVINSSVNGNYIFTPNTGQCAAKVTLAVNVSSFKYSVSQECIDNNYFIKVIPNSDFKTSDFNYSWIDDNGNQIGYNDATFNFTEYSERLNNKPLLPLQLKVIVSLESCEIEQVFQIADNLCGIPNVVSPNDDGINDNFNLSSYNVNNLKIFNRYGTEVYNFQGKYENQWYGQWRNGKLPTGTYFYIISTQNGESKAGWVFLSY</sequence>
<evidence type="ECO:0000256" key="1">
    <source>
        <dbReference type="ARBA" id="ARBA00022729"/>
    </source>
</evidence>
<evidence type="ECO:0000313" key="3">
    <source>
        <dbReference type="Proteomes" id="UP000722625"/>
    </source>
</evidence>
<keyword evidence="1" id="KW-0732">Signal</keyword>
<dbReference type="EMBL" id="JAGYVZ010000009">
    <property type="protein sequence ID" value="MBS7231601.1"/>
    <property type="molecule type" value="Genomic_DNA"/>
</dbReference>
<evidence type="ECO:0000313" key="2">
    <source>
        <dbReference type="EMBL" id="MBS7231601.1"/>
    </source>
</evidence>
<name>A0ABS5PBW3_9FLAO</name>
<keyword evidence="3" id="KW-1185">Reference proteome</keyword>
<dbReference type="InterPro" id="IPR014755">
    <property type="entry name" value="Cu-Rt/internalin_Ig-like"/>
</dbReference>
<dbReference type="Gene3D" id="2.60.40.1220">
    <property type="match status" value="4"/>
</dbReference>
<dbReference type="Pfam" id="PF13585">
    <property type="entry name" value="CHU_C"/>
    <property type="match status" value="1"/>
</dbReference>
<dbReference type="Proteomes" id="UP000722625">
    <property type="component" value="Unassembled WGS sequence"/>
</dbReference>
<dbReference type="NCBIfam" id="TIGR04131">
    <property type="entry name" value="Bac_Flav_CTERM"/>
    <property type="match status" value="1"/>
</dbReference>
<organism evidence="2 3">
    <name type="scientific">Flavobacterium psychroterrae</name>
    <dbReference type="NCBI Taxonomy" id="2133767"/>
    <lineage>
        <taxon>Bacteria</taxon>
        <taxon>Pseudomonadati</taxon>
        <taxon>Bacteroidota</taxon>
        <taxon>Flavobacteriia</taxon>
        <taxon>Flavobacteriales</taxon>
        <taxon>Flavobacteriaceae</taxon>
        <taxon>Flavobacterium</taxon>
    </lineage>
</organism>
<gene>
    <name evidence="2" type="ORF">KHA90_11255</name>
</gene>
<proteinExistence type="predicted"/>
<dbReference type="InterPro" id="IPR026341">
    <property type="entry name" value="T9SS_type_B"/>
</dbReference>